<organism evidence="2 3">
    <name type="scientific">Candidatus Methanofishera endochildressiae</name>
    <dbReference type="NCBI Taxonomy" id="2738884"/>
    <lineage>
        <taxon>Bacteria</taxon>
        <taxon>Pseudomonadati</taxon>
        <taxon>Pseudomonadota</taxon>
        <taxon>Gammaproteobacteria</taxon>
        <taxon>Candidatus Methanofishera</taxon>
    </lineage>
</organism>
<dbReference type="SUPFAM" id="SSF53098">
    <property type="entry name" value="Ribonuclease H-like"/>
    <property type="match status" value="1"/>
</dbReference>
<reference evidence="2 3" key="1">
    <citation type="submission" date="2020-05" db="EMBL/GenBank/DDBJ databases">
        <title>Horizontal transmission and recombination maintain forever young bacterial symbiont genomes.</title>
        <authorList>
            <person name="Russell S.L."/>
            <person name="Pepper-Tunick E."/>
            <person name="Svedberg J."/>
            <person name="Byrne A."/>
            <person name="Ruelas Castillo J."/>
            <person name="Vollmers C."/>
            <person name="Beinart R.A."/>
            <person name="Corbett-Detig R."/>
        </authorList>
    </citation>
    <scope>NUCLEOTIDE SEQUENCE [LARGE SCALE GENOMIC DNA]</scope>
    <source>
        <strain evidence="2">4727-3</strain>
    </source>
</reference>
<comment type="caution">
    <text evidence="2">The sequence shown here is derived from an EMBL/GenBank/DDBJ whole genome shotgun (WGS) entry which is preliminary data.</text>
</comment>
<sequence>MITNLMDPVEYEASLFKTLYHLRWGIEENYKRLKQWVEIENFSGKSALSVKQDFYAKIIASNLTSLMALAAQKEVDKKTQKLQLTYQVEFCTSLSK</sequence>
<dbReference type="InterPro" id="IPR002559">
    <property type="entry name" value="Transposase_11"/>
</dbReference>
<dbReference type="EMBL" id="JACCHS010000002">
    <property type="protein sequence ID" value="NYT46390.1"/>
    <property type="molecule type" value="Genomic_DNA"/>
</dbReference>
<dbReference type="Pfam" id="PF01609">
    <property type="entry name" value="DDE_Tnp_1"/>
    <property type="match status" value="1"/>
</dbReference>
<dbReference type="Proteomes" id="UP000537890">
    <property type="component" value="Unassembled WGS sequence"/>
</dbReference>
<dbReference type="GO" id="GO:0006313">
    <property type="term" value="P:DNA transposition"/>
    <property type="evidence" value="ECO:0007669"/>
    <property type="project" value="InterPro"/>
</dbReference>
<name>A0A7Z0SEI1_9GAMM</name>
<gene>
    <name evidence="2" type="ORF">H0A75_00370</name>
</gene>
<accession>A0A7Z0SEI1</accession>
<dbReference type="InterPro" id="IPR012337">
    <property type="entry name" value="RNaseH-like_sf"/>
</dbReference>
<protein>
    <submittedName>
        <fullName evidence="2">Transposase</fullName>
    </submittedName>
</protein>
<dbReference type="AlphaFoldDB" id="A0A7Z0SEI1"/>
<evidence type="ECO:0000313" key="3">
    <source>
        <dbReference type="Proteomes" id="UP000537890"/>
    </source>
</evidence>
<dbReference type="GO" id="GO:0004803">
    <property type="term" value="F:transposase activity"/>
    <property type="evidence" value="ECO:0007669"/>
    <property type="project" value="InterPro"/>
</dbReference>
<evidence type="ECO:0000259" key="1">
    <source>
        <dbReference type="Pfam" id="PF01609"/>
    </source>
</evidence>
<feature type="domain" description="Transposase IS4-like" evidence="1">
    <location>
        <begin position="7"/>
        <end position="63"/>
    </location>
</feature>
<evidence type="ECO:0000313" key="2">
    <source>
        <dbReference type="EMBL" id="NYT46390.1"/>
    </source>
</evidence>
<dbReference type="GO" id="GO:0003677">
    <property type="term" value="F:DNA binding"/>
    <property type="evidence" value="ECO:0007669"/>
    <property type="project" value="InterPro"/>
</dbReference>
<proteinExistence type="predicted"/>